<evidence type="ECO:0000313" key="3">
    <source>
        <dbReference type="Proteomes" id="UP001212997"/>
    </source>
</evidence>
<dbReference type="SUPFAM" id="SSF52047">
    <property type="entry name" value="RNI-like"/>
    <property type="match status" value="1"/>
</dbReference>
<dbReference type="AlphaFoldDB" id="A0AAD5URX4"/>
<dbReference type="Proteomes" id="UP001212997">
    <property type="component" value="Unassembled WGS sequence"/>
</dbReference>
<sequence length="477" mass="53676">MKTLPELPQELTDLIIDNLHSDLISLRACTLTCHSWLHRSRRLLHSRVRIGEYFVDLDRYSDPNVAHYVRELELYMVVSGHTCQRVTTEPLWQMISRFPSVNTLTIRDLEVPRLSPNKMSILQTLCKQLRSLTLINVEFKGPDQFIEFIDSCDQLTHLNIPRIKFFDRHADIDALAHSLSSLAESGSPIPGHRIKCLSLGTFSDHVTTTVELWFAALVASGSLQASIISRDACIDGPVNFDPIFSAIGPSSMDLQISCKGGTRYKNKADTGINHCPNLRSITFISPPDYTPTAHSPYTRSRGRPTPSSASLTTSQHCKQNQLWILPLLSQVVSPSHRLRTITFQVHWSTTCSVNSDFLSQVSNILTKRTEAFGGLKELILIVQHHFGSGSPFRTRYRPRSSSAGENDSGARTKEERQQMNRSRDKKFKLFVEVTVRYRLADVIKKGVVVLLDFPQGGGSLRITTDTLQDLSTGFHLH</sequence>
<keyword evidence="3" id="KW-1185">Reference proteome</keyword>
<dbReference type="Gene3D" id="3.80.10.10">
    <property type="entry name" value="Ribonuclease Inhibitor"/>
    <property type="match status" value="1"/>
</dbReference>
<organism evidence="2 3">
    <name type="scientific">Meripilus lineatus</name>
    <dbReference type="NCBI Taxonomy" id="2056292"/>
    <lineage>
        <taxon>Eukaryota</taxon>
        <taxon>Fungi</taxon>
        <taxon>Dikarya</taxon>
        <taxon>Basidiomycota</taxon>
        <taxon>Agaricomycotina</taxon>
        <taxon>Agaricomycetes</taxon>
        <taxon>Polyporales</taxon>
        <taxon>Meripilaceae</taxon>
        <taxon>Meripilus</taxon>
    </lineage>
</organism>
<accession>A0AAD5URX4</accession>
<protein>
    <recommendedName>
        <fullName evidence="4">F-box domain-containing protein</fullName>
    </recommendedName>
</protein>
<dbReference type="EMBL" id="JANAWD010000745">
    <property type="protein sequence ID" value="KAJ3476156.1"/>
    <property type="molecule type" value="Genomic_DNA"/>
</dbReference>
<proteinExistence type="predicted"/>
<evidence type="ECO:0000313" key="2">
    <source>
        <dbReference type="EMBL" id="KAJ3476156.1"/>
    </source>
</evidence>
<evidence type="ECO:0008006" key="4">
    <source>
        <dbReference type="Google" id="ProtNLM"/>
    </source>
</evidence>
<feature type="region of interest" description="Disordered" evidence="1">
    <location>
        <begin position="292"/>
        <end position="312"/>
    </location>
</feature>
<reference evidence="2" key="1">
    <citation type="submission" date="2022-07" db="EMBL/GenBank/DDBJ databases">
        <title>Genome Sequence of Physisporinus lineatus.</title>
        <authorList>
            <person name="Buettner E."/>
        </authorList>
    </citation>
    <scope>NUCLEOTIDE SEQUENCE</scope>
    <source>
        <strain evidence="2">VT162</strain>
    </source>
</reference>
<name>A0AAD5URX4_9APHY</name>
<comment type="caution">
    <text evidence="2">The sequence shown here is derived from an EMBL/GenBank/DDBJ whole genome shotgun (WGS) entry which is preliminary data.</text>
</comment>
<feature type="compositionally biased region" description="Basic and acidic residues" evidence="1">
    <location>
        <begin position="408"/>
        <end position="420"/>
    </location>
</feature>
<feature type="region of interest" description="Disordered" evidence="1">
    <location>
        <begin position="392"/>
        <end position="420"/>
    </location>
</feature>
<gene>
    <name evidence="2" type="ORF">NLI96_g11356</name>
</gene>
<dbReference type="InterPro" id="IPR032675">
    <property type="entry name" value="LRR_dom_sf"/>
</dbReference>
<evidence type="ECO:0000256" key="1">
    <source>
        <dbReference type="SAM" id="MobiDB-lite"/>
    </source>
</evidence>